<reference evidence="2 3" key="1">
    <citation type="submission" date="2018-04" db="EMBL/GenBank/DDBJ databases">
        <title>Genomic Encyclopedia of Archaeal and Bacterial Type Strains, Phase II (KMG-II): from individual species to whole genera.</title>
        <authorList>
            <person name="Goeker M."/>
        </authorList>
    </citation>
    <scope>NUCLEOTIDE SEQUENCE [LARGE SCALE GENOMIC DNA]</scope>
    <source>
        <strain evidence="2 3">DSM 26809</strain>
    </source>
</reference>
<evidence type="ECO:0000313" key="3">
    <source>
        <dbReference type="Proteomes" id="UP000244168"/>
    </source>
</evidence>
<gene>
    <name evidence="2" type="ORF">C8P68_101658</name>
</gene>
<name>A0A2T5JG99_9SPHI</name>
<dbReference type="Proteomes" id="UP000244168">
    <property type="component" value="Unassembled WGS sequence"/>
</dbReference>
<sequence length="438" mass="48654">MKKLFLSAAGFAMLCRINAYSQTERPDSSRSTFSLYRPVATSDSSGYQTKPLRVDEVNLVSSYYLQDGNHSAVTGGIGTEHVTDLSNGINVKMIWTGPGQHKNTLDAGLGFDNHTSASQAYVNKSGASSPTGTRIYPSLDWTSENEKKGSSFGLGTYVSSEYNYKSLGADLHFSFKTPNKMGEFGAKFQGYFDQVTMIYPSELVPGNTTVTTGGVTIVTTASGRTSTLSSGSRSYKESIPTSPRNTYSGSFSYSQIINSRLQIMLLADVVTQNGYLGLPFHRVYFNTGKDTIEHLPSTRFKLPVGIRANYFLGDRFIIRTYYRYYTDDWGTHSNTVNLEVPVKISPFFSIAPFYRYYDQTAAKYFAPYEGHLATDTYYTSNYEYAQFHSNFFGAGIRLSPPKGVAGWQSLHELELRYGHYQQTTGLVSDVISLSLGFK</sequence>
<proteinExistence type="predicted"/>
<accession>A0A2T5JG99</accession>
<keyword evidence="1" id="KW-0732">Signal</keyword>
<keyword evidence="3" id="KW-1185">Reference proteome</keyword>
<feature type="signal peptide" evidence="1">
    <location>
        <begin position="1"/>
        <end position="21"/>
    </location>
</feature>
<feature type="chain" id="PRO_5015395421" evidence="1">
    <location>
        <begin position="22"/>
        <end position="438"/>
    </location>
</feature>
<evidence type="ECO:0000256" key="1">
    <source>
        <dbReference type="SAM" id="SignalP"/>
    </source>
</evidence>
<dbReference type="InterPro" id="IPR021953">
    <property type="entry name" value="DUF3570"/>
</dbReference>
<protein>
    <submittedName>
        <fullName evidence="2">Uncharacterized protein DUF3570</fullName>
    </submittedName>
</protein>
<dbReference type="OrthoDB" id="5450709at2"/>
<comment type="caution">
    <text evidence="2">The sequence shown here is derived from an EMBL/GenBank/DDBJ whole genome shotgun (WGS) entry which is preliminary data.</text>
</comment>
<organism evidence="2 3">
    <name type="scientific">Mucilaginibacter yixingensis</name>
    <dbReference type="NCBI Taxonomy" id="1295612"/>
    <lineage>
        <taxon>Bacteria</taxon>
        <taxon>Pseudomonadati</taxon>
        <taxon>Bacteroidota</taxon>
        <taxon>Sphingobacteriia</taxon>
        <taxon>Sphingobacteriales</taxon>
        <taxon>Sphingobacteriaceae</taxon>
        <taxon>Mucilaginibacter</taxon>
    </lineage>
</organism>
<dbReference type="AlphaFoldDB" id="A0A2T5JG99"/>
<dbReference type="RefSeq" id="WP_107826812.1">
    <property type="nucleotide sequence ID" value="NZ_CP160205.1"/>
</dbReference>
<evidence type="ECO:0000313" key="2">
    <source>
        <dbReference type="EMBL" id="PTR01424.1"/>
    </source>
</evidence>
<dbReference type="Pfam" id="PF12094">
    <property type="entry name" value="DUF3570"/>
    <property type="match status" value="1"/>
</dbReference>
<dbReference type="EMBL" id="QAOQ01000001">
    <property type="protein sequence ID" value="PTR01424.1"/>
    <property type="molecule type" value="Genomic_DNA"/>
</dbReference>